<proteinExistence type="predicted"/>
<evidence type="ECO:0000313" key="3">
    <source>
        <dbReference type="Proteomes" id="UP000295499"/>
    </source>
</evidence>
<reference evidence="2 3" key="1">
    <citation type="submission" date="2019-03" db="EMBL/GenBank/DDBJ databases">
        <title>Genomic Encyclopedia of Archaeal and Bacterial Type Strains, Phase II (KMG-II): from individual species to whole genera.</title>
        <authorList>
            <person name="Goeker M."/>
        </authorList>
    </citation>
    <scope>NUCLEOTIDE SEQUENCE [LARGE SCALE GENOMIC DNA]</scope>
    <source>
        <strain evidence="2 3">DSM 19034</strain>
    </source>
</reference>
<gene>
    <name evidence="2" type="ORF">CLV32_1089</name>
</gene>
<keyword evidence="1" id="KW-0812">Transmembrane</keyword>
<keyword evidence="1" id="KW-0472">Membrane</keyword>
<sequence length="101" mass="11451">MLRKKKKTRNLSNIGIQIGLHKYNLNAMKTLPYLKQLTYAVIIMAFPFIFSASKDSRAPKPIEIKKETTQPTVYNPDETLKTIRTTVDSLKRTGAALAQIN</sequence>
<organism evidence="2 3">
    <name type="scientific">Pedobacter duraquae</name>
    <dbReference type="NCBI Taxonomy" id="425511"/>
    <lineage>
        <taxon>Bacteria</taxon>
        <taxon>Pseudomonadati</taxon>
        <taxon>Bacteroidota</taxon>
        <taxon>Sphingobacteriia</taxon>
        <taxon>Sphingobacteriales</taxon>
        <taxon>Sphingobacteriaceae</taxon>
        <taxon>Pedobacter</taxon>
    </lineage>
</organism>
<accession>A0A4R6IS56</accession>
<comment type="caution">
    <text evidence="2">The sequence shown here is derived from an EMBL/GenBank/DDBJ whole genome shotgun (WGS) entry which is preliminary data.</text>
</comment>
<protein>
    <submittedName>
        <fullName evidence="2">Uncharacterized protein</fullName>
    </submittedName>
</protein>
<keyword evidence="3" id="KW-1185">Reference proteome</keyword>
<dbReference type="Proteomes" id="UP000295499">
    <property type="component" value="Unassembled WGS sequence"/>
</dbReference>
<name>A0A4R6IS56_9SPHI</name>
<dbReference type="AlphaFoldDB" id="A0A4R6IS56"/>
<evidence type="ECO:0000256" key="1">
    <source>
        <dbReference type="SAM" id="Phobius"/>
    </source>
</evidence>
<keyword evidence="1" id="KW-1133">Transmembrane helix</keyword>
<dbReference type="EMBL" id="SNWM01000001">
    <property type="protein sequence ID" value="TDO24796.1"/>
    <property type="molecule type" value="Genomic_DNA"/>
</dbReference>
<feature type="transmembrane region" description="Helical" evidence="1">
    <location>
        <begin position="37"/>
        <end position="53"/>
    </location>
</feature>
<evidence type="ECO:0000313" key="2">
    <source>
        <dbReference type="EMBL" id="TDO24796.1"/>
    </source>
</evidence>